<organism evidence="1 2">
    <name type="scientific">Porphyromonas gingivalis</name>
    <name type="common">Bacteroides gingivalis</name>
    <dbReference type="NCBI Taxonomy" id="837"/>
    <lineage>
        <taxon>Bacteria</taxon>
        <taxon>Pseudomonadati</taxon>
        <taxon>Bacteroidota</taxon>
        <taxon>Bacteroidia</taxon>
        <taxon>Bacteroidales</taxon>
        <taxon>Porphyromonadaceae</taxon>
        <taxon>Porphyromonas</taxon>
    </lineage>
</organism>
<name>A0AAE9XGK5_PORGN</name>
<accession>A0AAE9XGK5</accession>
<evidence type="ECO:0008006" key="3">
    <source>
        <dbReference type="Google" id="ProtNLM"/>
    </source>
</evidence>
<protein>
    <recommendedName>
        <fullName evidence="3">Phage ABA sandwich domain-containing protein</fullName>
    </recommendedName>
</protein>
<dbReference type="AlphaFoldDB" id="A0AAE9XGK5"/>
<sequence>MKARIKETGEIVEVINYSKHNYCIEYGGNNSFGEYDTKSLDDVELILDEPTIDWEQRRYEIAKEAMAGILSSDEQTGYACTEAIYLKGEKRTTPKAVSRYAIACADALIEELRLR</sequence>
<reference evidence="1" key="1">
    <citation type="submission" date="2023-01" db="EMBL/GenBank/DDBJ databases">
        <title>Phages are important unrecognized players in the ecology of the oral pathogen Porphyromonas gingivalis.</title>
        <authorList>
            <person name="Matrishin C.B."/>
            <person name="Kauffman K.M."/>
        </authorList>
    </citation>
    <scope>NUCLEOTIDE SEQUENCE</scope>
    <source>
        <strain evidence="1">ATCC 49417</strain>
    </source>
</reference>
<dbReference type="EMBL" id="CP116614">
    <property type="protein sequence ID" value="WCG02606.1"/>
    <property type="molecule type" value="Genomic_DNA"/>
</dbReference>
<evidence type="ECO:0000313" key="1">
    <source>
        <dbReference type="EMBL" id="WCG02606.1"/>
    </source>
</evidence>
<evidence type="ECO:0000313" key="2">
    <source>
        <dbReference type="Proteomes" id="UP001179501"/>
    </source>
</evidence>
<proteinExistence type="predicted"/>
<gene>
    <name evidence="1" type="ORF">NY151_08055</name>
</gene>
<dbReference type="RefSeq" id="WP_077083610.1">
    <property type="nucleotide sequence ID" value="NZ_CP116614.1"/>
</dbReference>
<dbReference type="Proteomes" id="UP001179501">
    <property type="component" value="Chromosome"/>
</dbReference>